<dbReference type="SUPFAM" id="SSF50129">
    <property type="entry name" value="GroES-like"/>
    <property type="match status" value="1"/>
</dbReference>
<dbReference type="PANTHER" id="PTHR43161:SF4">
    <property type="entry name" value="D-XYLULOSE REDUCTASE"/>
    <property type="match status" value="1"/>
</dbReference>
<feature type="domain" description="Alcohol dehydrogenase-like N-terminal" evidence="15">
    <location>
        <begin position="46"/>
        <end position="160"/>
    </location>
</feature>
<sequence length="389" mass="41676">MASQNITTTQHDHHRETIQGPLPNSSLQVTADHQLKLVEAPIYAPGPGEVLVHVKTTGICGSDVHFWKSGRIGSLVVEGDCILGHEGAGVVVRCGEGVTSLQPGDKVAVEPGVPCEKCFLCGMGKYNLCEDVRFSGVYPYDGTLQRYKVHPARWLYKMPDSMTFAEAALLEPLSVVLQALRVANLTLGRGAVICGAGPIGLTALLASRASGAHPIVITDVEPGRLEFAKQLVPSCLTYKVDTSLDARGNARGIRNLFGARGGEGEVGEEYLAPPCVIECTGVESSVCTAAFTVRRGGRVVVVGVGRDIMNNLPFMHLSLAEIELRFINRYTDTWPAGIACMSGGIIDMKKLVTHTYPLEKALEGLTLSSDPRNGSIKVHIVDDTETVLF</sequence>
<keyword evidence="5" id="KW-0119">Carbohydrate metabolism</keyword>
<comment type="cofactor">
    <cofactor evidence="1 12">
        <name>Zn(2+)</name>
        <dbReference type="ChEBI" id="CHEBI:29105"/>
    </cofactor>
</comment>
<comment type="caution">
    <text evidence="16">The sequence shown here is derived from an EMBL/GenBank/DDBJ whole genome shotgun (WGS) entry which is preliminary data.</text>
</comment>
<dbReference type="GeneID" id="63835781"/>
<keyword evidence="6" id="KW-0560">Oxidoreductase</keyword>
<dbReference type="EC" id="1.1.1.12" evidence="9"/>
<comment type="catalytic activity">
    <reaction evidence="11">
        <text>L-arabinitol + NAD(+) = L-xylulose + NADH + H(+)</text>
        <dbReference type="Rhea" id="RHEA:16381"/>
        <dbReference type="ChEBI" id="CHEBI:15378"/>
        <dbReference type="ChEBI" id="CHEBI:17399"/>
        <dbReference type="ChEBI" id="CHEBI:18403"/>
        <dbReference type="ChEBI" id="CHEBI:57540"/>
        <dbReference type="ChEBI" id="CHEBI:57945"/>
        <dbReference type="EC" id="1.1.1.12"/>
    </reaction>
</comment>
<keyword evidence="5" id="KW-0054">Arabinose catabolism</keyword>
<evidence type="ECO:0000256" key="11">
    <source>
        <dbReference type="ARBA" id="ARBA00049317"/>
    </source>
</evidence>
<dbReference type="SUPFAM" id="SSF51735">
    <property type="entry name" value="NAD(P)-binding Rossmann-fold domains"/>
    <property type="match status" value="1"/>
</dbReference>
<dbReference type="InterPro" id="IPR036291">
    <property type="entry name" value="NAD(P)-bd_dom_sf"/>
</dbReference>
<dbReference type="Pfam" id="PF00107">
    <property type="entry name" value="ADH_zinc_N"/>
    <property type="match status" value="1"/>
</dbReference>
<dbReference type="InterPro" id="IPR011032">
    <property type="entry name" value="GroES-like_sf"/>
</dbReference>
<dbReference type="InterPro" id="IPR013154">
    <property type="entry name" value="ADH-like_N"/>
</dbReference>
<evidence type="ECO:0000256" key="10">
    <source>
        <dbReference type="ARBA" id="ARBA00039783"/>
    </source>
</evidence>
<keyword evidence="7" id="KW-0520">NAD</keyword>
<dbReference type="Gene3D" id="3.40.50.720">
    <property type="entry name" value="NAD(P)-binding Rossmann-like Domain"/>
    <property type="match status" value="1"/>
</dbReference>
<keyword evidence="17" id="KW-1185">Reference proteome</keyword>
<comment type="similarity">
    <text evidence="2 12">Belongs to the zinc-containing alcohol dehydrogenase family.</text>
</comment>
<dbReference type="GO" id="GO:0050019">
    <property type="term" value="F:L-arabinitol 4-dehydrogenase activity"/>
    <property type="evidence" value="ECO:0007669"/>
    <property type="project" value="UniProtKB-EC"/>
</dbReference>
<dbReference type="CDD" id="cd05285">
    <property type="entry name" value="sorbitol_DH"/>
    <property type="match status" value="1"/>
</dbReference>
<evidence type="ECO:0000256" key="2">
    <source>
        <dbReference type="ARBA" id="ARBA00008072"/>
    </source>
</evidence>
<keyword evidence="3 12" id="KW-0479">Metal-binding</keyword>
<dbReference type="GO" id="GO:0008270">
    <property type="term" value="F:zinc ion binding"/>
    <property type="evidence" value="ECO:0007669"/>
    <property type="project" value="InterPro"/>
</dbReference>
<feature type="domain" description="Alcohol dehydrogenase-like C-terminal" evidence="14">
    <location>
        <begin position="198"/>
        <end position="341"/>
    </location>
</feature>
<dbReference type="Proteomes" id="UP000803844">
    <property type="component" value="Unassembled WGS sequence"/>
</dbReference>
<protein>
    <recommendedName>
        <fullName evidence="10">L-arabinitol 4-dehydrogenase</fullName>
        <ecNumber evidence="9">1.1.1.12</ecNumber>
    </recommendedName>
</protein>
<accession>A0A9P4YDS8</accession>
<evidence type="ECO:0000259" key="15">
    <source>
        <dbReference type="Pfam" id="PF08240"/>
    </source>
</evidence>
<name>A0A9P4YDS8_CRYP1</name>
<evidence type="ECO:0000256" key="13">
    <source>
        <dbReference type="SAM" id="MobiDB-lite"/>
    </source>
</evidence>
<dbReference type="OrthoDB" id="2148442at2759"/>
<dbReference type="GO" id="GO:0003939">
    <property type="term" value="F:L-iditol 2-dehydrogenase (NAD+) activity"/>
    <property type="evidence" value="ECO:0007669"/>
    <property type="project" value="TreeGrafter"/>
</dbReference>
<dbReference type="AlphaFoldDB" id="A0A9P4YDS8"/>
<dbReference type="InterPro" id="IPR045306">
    <property type="entry name" value="SDH-like"/>
</dbReference>
<dbReference type="RefSeq" id="XP_040782050.1">
    <property type="nucleotide sequence ID" value="XM_040918652.1"/>
</dbReference>
<evidence type="ECO:0000256" key="8">
    <source>
        <dbReference type="ARBA" id="ARBA00037881"/>
    </source>
</evidence>
<evidence type="ECO:0000259" key="14">
    <source>
        <dbReference type="Pfam" id="PF00107"/>
    </source>
</evidence>
<evidence type="ECO:0000256" key="5">
    <source>
        <dbReference type="ARBA" id="ARBA00022935"/>
    </source>
</evidence>
<dbReference type="Gene3D" id="3.90.180.10">
    <property type="entry name" value="Medium-chain alcohol dehydrogenases, catalytic domain"/>
    <property type="match status" value="1"/>
</dbReference>
<evidence type="ECO:0000256" key="3">
    <source>
        <dbReference type="ARBA" id="ARBA00022723"/>
    </source>
</evidence>
<evidence type="ECO:0000256" key="1">
    <source>
        <dbReference type="ARBA" id="ARBA00001947"/>
    </source>
</evidence>
<dbReference type="InterPro" id="IPR013149">
    <property type="entry name" value="ADH-like_C"/>
</dbReference>
<evidence type="ECO:0000313" key="17">
    <source>
        <dbReference type="Proteomes" id="UP000803844"/>
    </source>
</evidence>
<evidence type="ECO:0000256" key="7">
    <source>
        <dbReference type="ARBA" id="ARBA00023027"/>
    </source>
</evidence>
<dbReference type="GO" id="GO:0019568">
    <property type="term" value="P:arabinose catabolic process"/>
    <property type="evidence" value="ECO:0007669"/>
    <property type="project" value="UniProtKB-KW"/>
</dbReference>
<comment type="pathway">
    <text evidence="8">Carbohydrate degradation; L-arabinose degradation via L-arabinitol; D-xylulose 5-phosphate from L-arabinose (fungal route): step 2/5.</text>
</comment>
<dbReference type="FunFam" id="3.40.50.720:FF:000068">
    <property type="entry name" value="Sorbitol dehydrogenase"/>
    <property type="match status" value="1"/>
</dbReference>
<evidence type="ECO:0000313" key="16">
    <source>
        <dbReference type="EMBL" id="KAF3771089.1"/>
    </source>
</evidence>
<dbReference type="PROSITE" id="PS00059">
    <property type="entry name" value="ADH_ZINC"/>
    <property type="match status" value="1"/>
</dbReference>
<dbReference type="GO" id="GO:0006062">
    <property type="term" value="P:sorbitol catabolic process"/>
    <property type="evidence" value="ECO:0007669"/>
    <property type="project" value="TreeGrafter"/>
</dbReference>
<reference evidence="16" key="1">
    <citation type="journal article" date="2020" name="Phytopathology">
        <title>Genome sequence of the chestnut blight fungus Cryphonectria parasitica EP155: A fundamental resource for an archetypical invasive plant pathogen.</title>
        <authorList>
            <person name="Crouch J.A."/>
            <person name="Dawe A."/>
            <person name="Aerts A."/>
            <person name="Barry K."/>
            <person name="Churchill A.C.L."/>
            <person name="Grimwood J."/>
            <person name="Hillman B."/>
            <person name="Milgroom M.G."/>
            <person name="Pangilinan J."/>
            <person name="Smith M."/>
            <person name="Salamov A."/>
            <person name="Schmutz J."/>
            <person name="Yadav J."/>
            <person name="Grigoriev I.V."/>
            <person name="Nuss D."/>
        </authorList>
    </citation>
    <scope>NUCLEOTIDE SEQUENCE</scope>
    <source>
        <strain evidence="16">EP155</strain>
    </source>
</reference>
<evidence type="ECO:0000256" key="6">
    <source>
        <dbReference type="ARBA" id="ARBA00023002"/>
    </source>
</evidence>
<dbReference type="EMBL" id="MU032344">
    <property type="protein sequence ID" value="KAF3771089.1"/>
    <property type="molecule type" value="Genomic_DNA"/>
</dbReference>
<evidence type="ECO:0000256" key="12">
    <source>
        <dbReference type="RuleBase" id="RU361277"/>
    </source>
</evidence>
<evidence type="ECO:0000256" key="9">
    <source>
        <dbReference type="ARBA" id="ARBA00038954"/>
    </source>
</evidence>
<dbReference type="PANTHER" id="PTHR43161">
    <property type="entry name" value="SORBITOL DEHYDROGENASE"/>
    <property type="match status" value="1"/>
</dbReference>
<feature type="region of interest" description="Disordered" evidence="13">
    <location>
        <begin position="1"/>
        <end position="25"/>
    </location>
</feature>
<organism evidence="16 17">
    <name type="scientific">Cryphonectria parasitica (strain ATCC 38755 / EP155)</name>
    <dbReference type="NCBI Taxonomy" id="660469"/>
    <lineage>
        <taxon>Eukaryota</taxon>
        <taxon>Fungi</taxon>
        <taxon>Dikarya</taxon>
        <taxon>Ascomycota</taxon>
        <taxon>Pezizomycotina</taxon>
        <taxon>Sordariomycetes</taxon>
        <taxon>Sordariomycetidae</taxon>
        <taxon>Diaporthales</taxon>
        <taxon>Cryphonectriaceae</taxon>
        <taxon>Cryphonectria-Endothia species complex</taxon>
        <taxon>Cryphonectria</taxon>
    </lineage>
</organism>
<gene>
    <name evidence="16" type="ORF">M406DRAFT_285978</name>
</gene>
<keyword evidence="4 12" id="KW-0862">Zinc</keyword>
<evidence type="ECO:0000256" key="4">
    <source>
        <dbReference type="ARBA" id="ARBA00022833"/>
    </source>
</evidence>
<dbReference type="Pfam" id="PF08240">
    <property type="entry name" value="ADH_N"/>
    <property type="match status" value="1"/>
</dbReference>
<dbReference type="InterPro" id="IPR002328">
    <property type="entry name" value="ADH_Zn_CS"/>
</dbReference>
<proteinExistence type="inferred from homology"/>